<dbReference type="Proteomes" id="UP000002217">
    <property type="component" value="Chromosome"/>
</dbReference>
<accession>C8VX21</accession>
<organism evidence="2 3">
    <name type="scientific">Desulfofarcimen acetoxidans (strain ATCC 49208 / DSM 771 / KCTC 5769 / VKM B-1644 / 5575)</name>
    <name type="common">Desulfotomaculum acetoxidans</name>
    <dbReference type="NCBI Taxonomy" id="485916"/>
    <lineage>
        <taxon>Bacteria</taxon>
        <taxon>Bacillati</taxon>
        <taxon>Bacillota</taxon>
        <taxon>Clostridia</taxon>
        <taxon>Eubacteriales</taxon>
        <taxon>Peptococcaceae</taxon>
        <taxon>Desulfofarcimen</taxon>
    </lineage>
</organism>
<proteinExistence type="predicted"/>
<dbReference type="InterPro" id="IPR024485">
    <property type="entry name" value="DUF2680"/>
</dbReference>
<evidence type="ECO:0008006" key="4">
    <source>
        <dbReference type="Google" id="ProtNLM"/>
    </source>
</evidence>
<dbReference type="KEGG" id="dae:Dtox_1740"/>
<dbReference type="RefSeq" id="WP_015757308.1">
    <property type="nucleotide sequence ID" value="NC_013216.1"/>
</dbReference>
<feature type="signal peptide" evidence="1">
    <location>
        <begin position="1"/>
        <end position="24"/>
    </location>
</feature>
<dbReference type="AlphaFoldDB" id="C8VX21"/>
<evidence type="ECO:0000313" key="3">
    <source>
        <dbReference type="Proteomes" id="UP000002217"/>
    </source>
</evidence>
<keyword evidence="3" id="KW-1185">Reference proteome</keyword>
<name>C8VX21_DESAS</name>
<dbReference type="STRING" id="485916.Dtox_1740"/>
<dbReference type="Pfam" id="PF10925">
    <property type="entry name" value="DUF2680"/>
    <property type="match status" value="1"/>
</dbReference>
<evidence type="ECO:0000256" key="1">
    <source>
        <dbReference type="SAM" id="SignalP"/>
    </source>
</evidence>
<gene>
    <name evidence="2" type="ordered locus">Dtox_1740</name>
</gene>
<reference evidence="2 3" key="1">
    <citation type="journal article" date="2009" name="Stand. Genomic Sci.">
        <title>Complete genome sequence of Desulfotomaculum acetoxidans type strain (5575).</title>
        <authorList>
            <person name="Spring S."/>
            <person name="Lapidus A."/>
            <person name="Schroder M."/>
            <person name="Gleim D."/>
            <person name="Sims D."/>
            <person name="Meincke L."/>
            <person name="Glavina Del Rio T."/>
            <person name="Tice H."/>
            <person name="Copeland A."/>
            <person name="Cheng J.F."/>
            <person name="Lucas S."/>
            <person name="Chen F."/>
            <person name="Nolan M."/>
            <person name="Bruce D."/>
            <person name="Goodwin L."/>
            <person name="Pitluck S."/>
            <person name="Ivanova N."/>
            <person name="Mavromatis K."/>
            <person name="Mikhailova N."/>
            <person name="Pati A."/>
            <person name="Chen A."/>
            <person name="Palaniappan K."/>
            <person name="Land M."/>
            <person name="Hauser L."/>
            <person name="Chang Y.J."/>
            <person name="Jeffries C.D."/>
            <person name="Chain P."/>
            <person name="Saunders E."/>
            <person name="Brettin T."/>
            <person name="Detter J.C."/>
            <person name="Goker M."/>
            <person name="Bristow J."/>
            <person name="Eisen J.A."/>
            <person name="Markowitz V."/>
            <person name="Hugenholtz P."/>
            <person name="Kyrpides N.C."/>
            <person name="Klenk H.P."/>
            <person name="Han C."/>
        </authorList>
    </citation>
    <scope>NUCLEOTIDE SEQUENCE [LARGE SCALE GENOMIC DNA]</scope>
    <source>
        <strain evidence="3">ATCC 49208 / DSM 771 / VKM B-1644</strain>
    </source>
</reference>
<dbReference type="EMBL" id="CP001720">
    <property type="protein sequence ID" value="ACV62597.1"/>
    <property type="molecule type" value="Genomic_DNA"/>
</dbReference>
<dbReference type="HOGENOM" id="CLU_164595_0_0_9"/>
<protein>
    <recommendedName>
        <fullName evidence="4">DUF2680 domain-containing protein</fullName>
    </recommendedName>
</protein>
<sequence length="119" mass="12686">MKKYFILVVVMLLAVAVLVPTVFAADSTSSAKAWFDQMFATKKAWVDQAVTDGRLTAEQGQAWKARLDQNQEFLSQNGYQTPCGKPGCAMGSGRMGSGGMGFGKMGGCPLWGAPSVNNN</sequence>
<dbReference type="OrthoDB" id="1787530at2"/>
<feature type="chain" id="PRO_5002993259" description="DUF2680 domain-containing protein" evidence="1">
    <location>
        <begin position="25"/>
        <end position="119"/>
    </location>
</feature>
<keyword evidence="1" id="KW-0732">Signal</keyword>
<evidence type="ECO:0000313" key="2">
    <source>
        <dbReference type="EMBL" id="ACV62597.1"/>
    </source>
</evidence>